<sequence>AVSRFAEGIHVLLLLTPDGVGGGATSFRGYRQP</sequence>
<organism evidence="1 2">
    <name type="scientific">Pseudomonas savastanoi pv. glycinea str. race 4</name>
    <dbReference type="NCBI Taxonomy" id="875330"/>
    <lineage>
        <taxon>Bacteria</taxon>
        <taxon>Pseudomonadati</taxon>
        <taxon>Pseudomonadota</taxon>
        <taxon>Gammaproteobacteria</taxon>
        <taxon>Pseudomonadales</taxon>
        <taxon>Pseudomonadaceae</taxon>
        <taxon>Pseudomonas</taxon>
    </lineage>
</organism>
<comment type="caution">
    <text evidence="1">The sequence shown here is derived from an EMBL/GenBank/DDBJ whole genome shotgun (WGS) entry which is preliminary data.</text>
</comment>
<feature type="non-terminal residue" evidence="1">
    <location>
        <position position="1"/>
    </location>
</feature>
<evidence type="ECO:0000313" key="1">
    <source>
        <dbReference type="EMBL" id="EGH19574.1"/>
    </source>
</evidence>
<dbReference type="EMBL" id="ADWY01004307">
    <property type="protein sequence ID" value="EGH19574.1"/>
    <property type="molecule type" value="Genomic_DNA"/>
</dbReference>
<name>F3CJY2_PSESG</name>
<proteinExistence type="predicted"/>
<accession>F3CJY2</accession>
<dbReference type="Proteomes" id="UP000005466">
    <property type="component" value="Unassembled WGS sequence"/>
</dbReference>
<reference evidence="1 2" key="1">
    <citation type="journal article" date="2011" name="PLoS Pathog.">
        <title>Dynamic evolution of pathogenicity revealed by sequencing and comparative genomics of 19 Pseudomonas syringae isolates.</title>
        <authorList>
            <person name="Baltrus D.A."/>
            <person name="Nishimura M.T."/>
            <person name="Romanchuk A."/>
            <person name="Chang J.H."/>
            <person name="Mukhtar M.S."/>
            <person name="Cherkis K."/>
            <person name="Roach J."/>
            <person name="Grant S.R."/>
            <person name="Jones C.D."/>
            <person name="Dangl J.L."/>
        </authorList>
    </citation>
    <scope>NUCLEOTIDE SEQUENCE [LARGE SCALE GENOMIC DNA]</scope>
    <source>
        <strain evidence="2">race 4</strain>
    </source>
</reference>
<protein>
    <submittedName>
        <fullName evidence="1">Uncharacterized protein</fullName>
    </submittedName>
</protein>
<dbReference type="AlphaFoldDB" id="F3CJY2"/>
<gene>
    <name evidence="1" type="ORF">Pgy4_42034</name>
</gene>
<feature type="non-terminal residue" evidence="1">
    <location>
        <position position="33"/>
    </location>
</feature>
<evidence type="ECO:0000313" key="2">
    <source>
        <dbReference type="Proteomes" id="UP000005466"/>
    </source>
</evidence>